<accession>A0ABR4L9G2</accession>
<name>A0ABR4L9G2_9EURO</name>
<keyword evidence="3" id="KW-1185">Reference proteome</keyword>
<evidence type="ECO:0000313" key="3">
    <source>
        <dbReference type="Proteomes" id="UP001610432"/>
    </source>
</evidence>
<organism evidence="2 3">
    <name type="scientific">Aspergillus lucknowensis</name>
    <dbReference type="NCBI Taxonomy" id="176173"/>
    <lineage>
        <taxon>Eukaryota</taxon>
        <taxon>Fungi</taxon>
        <taxon>Dikarya</taxon>
        <taxon>Ascomycota</taxon>
        <taxon>Pezizomycotina</taxon>
        <taxon>Eurotiomycetes</taxon>
        <taxon>Eurotiomycetidae</taxon>
        <taxon>Eurotiales</taxon>
        <taxon>Aspergillaceae</taxon>
        <taxon>Aspergillus</taxon>
        <taxon>Aspergillus subgen. Nidulantes</taxon>
    </lineage>
</organism>
<dbReference type="EMBL" id="JBFXLQ010000077">
    <property type="protein sequence ID" value="KAL2861002.1"/>
    <property type="molecule type" value="Genomic_DNA"/>
</dbReference>
<feature type="region of interest" description="Disordered" evidence="1">
    <location>
        <begin position="1"/>
        <end position="21"/>
    </location>
</feature>
<comment type="caution">
    <text evidence="2">The sequence shown here is derived from an EMBL/GenBank/DDBJ whole genome shotgun (WGS) entry which is preliminary data.</text>
</comment>
<protein>
    <submittedName>
        <fullName evidence="2">Uncharacterized protein</fullName>
    </submittedName>
</protein>
<evidence type="ECO:0000256" key="1">
    <source>
        <dbReference type="SAM" id="MobiDB-lite"/>
    </source>
</evidence>
<evidence type="ECO:0000313" key="2">
    <source>
        <dbReference type="EMBL" id="KAL2861002.1"/>
    </source>
</evidence>
<gene>
    <name evidence="2" type="ORF">BJX67DRAFT_317036</name>
</gene>
<dbReference type="Proteomes" id="UP001610432">
    <property type="component" value="Unassembled WGS sequence"/>
</dbReference>
<sequence length="202" mass="21812">MTHEQEAILPKPAPTASDTSFAHRRDNAFEDVHIDEGVFQFIGSTSSHTTTAKSISVKSGSTQFLGDLSDTTVQNVSSDRGVTAQNNTRPESGTTKFATHGRGQVLGTGIDGEKDISRAYRPLGKFYPGIFIGPSRLFWTGSTGIGARSSHDQSLQKLCVFFLLPALLLHFPLRTVHAMLQSSAMSAASPVCDPVATIRVWF</sequence>
<reference evidence="2 3" key="1">
    <citation type="submission" date="2024-07" db="EMBL/GenBank/DDBJ databases">
        <title>Section-level genome sequencing and comparative genomics of Aspergillus sections Usti and Cavernicolus.</title>
        <authorList>
            <consortium name="Lawrence Berkeley National Laboratory"/>
            <person name="Nybo J.L."/>
            <person name="Vesth T.C."/>
            <person name="Theobald S."/>
            <person name="Frisvad J.C."/>
            <person name="Larsen T.O."/>
            <person name="Kjaerboelling I."/>
            <person name="Rothschild-Mancinelli K."/>
            <person name="Lyhne E.K."/>
            <person name="Kogle M.E."/>
            <person name="Barry K."/>
            <person name="Clum A."/>
            <person name="Na H."/>
            <person name="Ledsgaard L."/>
            <person name="Lin J."/>
            <person name="Lipzen A."/>
            <person name="Kuo A."/>
            <person name="Riley R."/>
            <person name="Mondo S."/>
            <person name="Labutti K."/>
            <person name="Haridas S."/>
            <person name="Pangalinan J."/>
            <person name="Salamov A.A."/>
            <person name="Simmons B.A."/>
            <person name="Magnuson J.K."/>
            <person name="Chen J."/>
            <person name="Drula E."/>
            <person name="Henrissat B."/>
            <person name="Wiebenga A."/>
            <person name="Lubbers R.J."/>
            <person name="Gomes A.C."/>
            <person name="Macurrencykelacurrency M.R."/>
            <person name="Stajich J."/>
            <person name="Grigoriev I.V."/>
            <person name="Mortensen U.H."/>
            <person name="De Vries R.P."/>
            <person name="Baker S.E."/>
            <person name="Andersen M.R."/>
        </authorList>
    </citation>
    <scope>NUCLEOTIDE SEQUENCE [LARGE SCALE GENOMIC DNA]</scope>
    <source>
        <strain evidence="2 3">CBS 449.75</strain>
    </source>
</reference>
<dbReference type="RefSeq" id="XP_070880896.1">
    <property type="nucleotide sequence ID" value="XM_071027251.1"/>
</dbReference>
<dbReference type="GeneID" id="98142323"/>
<proteinExistence type="predicted"/>